<accession>A0AAW2ZBP7</accession>
<feature type="region of interest" description="Disordered" evidence="2">
    <location>
        <begin position="115"/>
        <end position="168"/>
    </location>
</feature>
<dbReference type="PROSITE" id="PS50030">
    <property type="entry name" value="UBA"/>
    <property type="match status" value="1"/>
</dbReference>
<dbReference type="SUPFAM" id="SSF52833">
    <property type="entry name" value="Thioredoxin-like"/>
    <property type="match status" value="1"/>
</dbReference>
<feature type="compositionally biased region" description="Basic and acidic residues" evidence="2">
    <location>
        <begin position="186"/>
        <end position="218"/>
    </location>
</feature>
<dbReference type="CDD" id="cd02947">
    <property type="entry name" value="TRX_family"/>
    <property type="match status" value="1"/>
</dbReference>
<dbReference type="AlphaFoldDB" id="A0AAW2ZBP7"/>
<evidence type="ECO:0000313" key="5">
    <source>
        <dbReference type="EMBL" id="KAL0486443.1"/>
    </source>
</evidence>
<dbReference type="PROSITE" id="PS51352">
    <property type="entry name" value="THIOREDOXIN_2"/>
    <property type="match status" value="1"/>
</dbReference>
<dbReference type="Pfam" id="PF00789">
    <property type="entry name" value="UBX"/>
    <property type="match status" value="1"/>
</dbReference>
<organism evidence="5 6">
    <name type="scientific">Acrasis kona</name>
    <dbReference type="NCBI Taxonomy" id="1008807"/>
    <lineage>
        <taxon>Eukaryota</taxon>
        <taxon>Discoba</taxon>
        <taxon>Heterolobosea</taxon>
        <taxon>Tetramitia</taxon>
        <taxon>Eutetramitia</taxon>
        <taxon>Acrasidae</taxon>
        <taxon>Acrasis</taxon>
    </lineage>
</organism>
<reference evidence="5 6" key="1">
    <citation type="submission" date="2024-03" db="EMBL/GenBank/DDBJ databases">
        <title>The Acrasis kona genome and developmental transcriptomes reveal deep origins of eukaryotic multicellular pathways.</title>
        <authorList>
            <person name="Sheikh S."/>
            <person name="Fu C.-J."/>
            <person name="Brown M.W."/>
            <person name="Baldauf S.L."/>
        </authorList>
    </citation>
    <scope>NUCLEOTIDE SEQUENCE [LARGE SCALE GENOMIC DNA]</scope>
    <source>
        <strain evidence="5 6">ATCC MYA-3509</strain>
    </source>
</reference>
<evidence type="ECO:0000313" key="6">
    <source>
        <dbReference type="Proteomes" id="UP001431209"/>
    </source>
</evidence>
<dbReference type="InterPro" id="IPR029071">
    <property type="entry name" value="Ubiquitin-like_domsf"/>
</dbReference>
<evidence type="ECO:0000259" key="4">
    <source>
        <dbReference type="PROSITE" id="PS51352"/>
    </source>
</evidence>
<feature type="region of interest" description="Disordered" evidence="2">
    <location>
        <begin position="401"/>
        <end position="437"/>
    </location>
</feature>
<name>A0AAW2ZBP7_9EUKA</name>
<feature type="compositionally biased region" description="Basic and acidic residues" evidence="2">
    <location>
        <begin position="300"/>
        <end position="322"/>
    </location>
</feature>
<keyword evidence="1" id="KW-1015">Disulfide bond</keyword>
<dbReference type="SUPFAM" id="SSF46934">
    <property type="entry name" value="UBA-like"/>
    <property type="match status" value="1"/>
</dbReference>
<comment type="caution">
    <text evidence="5">The sequence shown here is derived from an EMBL/GenBank/DDBJ whole genome shotgun (WGS) entry which is preliminary data.</text>
</comment>
<dbReference type="PRINTS" id="PR00421">
    <property type="entry name" value="THIOREDOXIN"/>
</dbReference>
<dbReference type="CDD" id="cd01767">
    <property type="entry name" value="UBX"/>
    <property type="match status" value="1"/>
</dbReference>
<dbReference type="FunFam" id="3.40.30.10:FF:000245">
    <property type="entry name" value="Thioredoxin"/>
    <property type="match status" value="1"/>
</dbReference>
<dbReference type="InterPro" id="IPR015940">
    <property type="entry name" value="UBA"/>
</dbReference>
<feature type="domain" description="UBA" evidence="3">
    <location>
        <begin position="227"/>
        <end position="268"/>
    </location>
</feature>
<dbReference type="PROSITE" id="PS00194">
    <property type="entry name" value="THIOREDOXIN_1"/>
    <property type="match status" value="1"/>
</dbReference>
<keyword evidence="6" id="KW-1185">Reference proteome</keyword>
<feature type="compositionally biased region" description="Basic and acidic residues" evidence="2">
    <location>
        <begin position="328"/>
        <end position="377"/>
    </location>
</feature>
<dbReference type="SMART" id="SM00166">
    <property type="entry name" value="UBX"/>
    <property type="match status" value="1"/>
</dbReference>
<feature type="domain" description="Thioredoxin" evidence="4">
    <location>
        <begin position="1"/>
        <end position="112"/>
    </location>
</feature>
<dbReference type="Gene3D" id="3.10.20.90">
    <property type="entry name" value="Phosphatidylinositol 3-kinase Catalytic Subunit, Chain A, domain 1"/>
    <property type="match status" value="1"/>
</dbReference>
<feature type="compositionally biased region" description="Low complexity" evidence="2">
    <location>
        <begin position="408"/>
        <end position="433"/>
    </location>
</feature>
<evidence type="ECO:0000256" key="2">
    <source>
        <dbReference type="SAM" id="MobiDB-lite"/>
    </source>
</evidence>
<dbReference type="PANTHER" id="PTHR46115">
    <property type="entry name" value="THIOREDOXIN-LIKE PROTEIN 1"/>
    <property type="match status" value="1"/>
</dbReference>
<protein>
    <submittedName>
        <fullName evidence="5">Thioredoxin</fullName>
    </submittedName>
</protein>
<dbReference type="Gene3D" id="3.40.30.10">
    <property type="entry name" value="Glutaredoxin"/>
    <property type="match status" value="1"/>
</dbReference>
<dbReference type="Pfam" id="PF00085">
    <property type="entry name" value="Thioredoxin"/>
    <property type="match status" value="1"/>
</dbReference>
<proteinExistence type="predicted"/>
<dbReference type="Proteomes" id="UP001431209">
    <property type="component" value="Unassembled WGS sequence"/>
</dbReference>
<dbReference type="InterPro" id="IPR013766">
    <property type="entry name" value="Thioredoxin_domain"/>
</dbReference>
<dbReference type="EMBL" id="JAOPGA020001235">
    <property type="protein sequence ID" value="KAL0486443.1"/>
    <property type="molecule type" value="Genomic_DNA"/>
</dbReference>
<evidence type="ECO:0000259" key="3">
    <source>
        <dbReference type="PROSITE" id="PS50030"/>
    </source>
</evidence>
<dbReference type="SUPFAM" id="SSF54236">
    <property type="entry name" value="Ubiquitin-like"/>
    <property type="match status" value="1"/>
</dbReference>
<feature type="region of interest" description="Disordered" evidence="2">
    <location>
        <begin position="300"/>
        <end position="377"/>
    </location>
</feature>
<dbReference type="InterPro" id="IPR036249">
    <property type="entry name" value="Thioredoxin-like_sf"/>
</dbReference>
<sequence>MSKTIDIASEDQYRDTLRNSGNKLVVVDFYATWCGPCQQCAPQYAALSTKYTNVVFLKVDVDKHRGIASNAGVKAMPTFMLYRNNTKVTEITGADMNKLEQLILQYGDNFEAFKGQGKTLGTPGKPFVNPWKSDQPPVKKNKPEEESTPNEQAPEPVQPTPPKQDLMQFDDEDDDVKKAIALSLEQESKQDIPADTKPSDEEMKTEEENKEKPAVDQEEVMKLIEAQVDQAVLKELLDMEFPKIRALKSLINTGNKGQEAAIEWLLNHQEDADIDDPIEYKIETDEEKAKRLAEAKEKAKQLQAEARRKVQEIEKKAEIDREKKRRESGKEINEVKEKFEAAQRIRERELEAAQKKKDKEDKAKIKRQLKEDQARRKAERLIKEGKLDEVRELENEMKMSFLPKDAKTSTGVTSSSSSSATSSSTNTTSQTKSEPTEATVRIRLLDGTTQNCTFKPTDTLRTVYNQAALLMGGNKRFSLMVPPRTTFATNQLDSTNLKTAGLAPRGQVVCTPNV</sequence>
<dbReference type="Pfam" id="PF22562">
    <property type="entry name" value="UBA_7"/>
    <property type="match status" value="1"/>
</dbReference>
<dbReference type="InterPro" id="IPR009060">
    <property type="entry name" value="UBA-like_sf"/>
</dbReference>
<gene>
    <name evidence="5" type="ORF">AKO1_012016</name>
</gene>
<dbReference type="InterPro" id="IPR017937">
    <property type="entry name" value="Thioredoxin_CS"/>
</dbReference>
<dbReference type="Gene3D" id="1.10.8.10">
    <property type="entry name" value="DNA helicase RuvA subunit, C-terminal domain"/>
    <property type="match status" value="1"/>
</dbReference>
<dbReference type="InterPro" id="IPR001012">
    <property type="entry name" value="UBX_dom"/>
</dbReference>
<evidence type="ECO:0000256" key="1">
    <source>
        <dbReference type="ARBA" id="ARBA00023157"/>
    </source>
</evidence>
<feature type="region of interest" description="Disordered" evidence="2">
    <location>
        <begin position="183"/>
        <end position="218"/>
    </location>
</feature>